<dbReference type="InterPro" id="IPR004244">
    <property type="entry name" value="Transposase_22"/>
</dbReference>
<dbReference type="EMBL" id="JANPWB010000011">
    <property type="protein sequence ID" value="KAJ1124243.1"/>
    <property type="molecule type" value="Genomic_DNA"/>
</dbReference>
<dbReference type="Proteomes" id="UP001066276">
    <property type="component" value="Chromosome 7"/>
</dbReference>
<comment type="caution">
    <text evidence="1">The sequence shown here is derived from an EMBL/GenBank/DDBJ whole genome shotgun (WGS) entry which is preliminary data.</text>
</comment>
<organism evidence="1 2">
    <name type="scientific">Pleurodeles waltl</name>
    <name type="common">Iberian ribbed newt</name>
    <dbReference type="NCBI Taxonomy" id="8319"/>
    <lineage>
        <taxon>Eukaryota</taxon>
        <taxon>Metazoa</taxon>
        <taxon>Chordata</taxon>
        <taxon>Craniata</taxon>
        <taxon>Vertebrata</taxon>
        <taxon>Euteleostomi</taxon>
        <taxon>Amphibia</taxon>
        <taxon>Batrachia</taxon>
        <taxon>Caudata</taxon>
        <taxon>Salamandroidea</taxon>
        <taxon>Salamandridae</taxon>
        <taxon>Pleurodelinae</taxon>
        <taxon>Pleurodeles</taxon>
    </lineage>
</organism>
<keyword evidence="2" id="KW-1185">Reference proteome</keyword>
<evidence type="ECO:0000313" key="1">
    <source>
        <dbReference type="EMBL" id="KAJ1124243.1"/>
    </source>
</evidence>
<dbReference type="AlphaFoldDB" id="A0AAV7PET7"/>
<sequence length="149" mass="17207">MVSDELLALVSNRVKPETVFLPVFLTPRDASRHTSTKQIVEHIATIETRNSVLEAELGTVAQQSTRHESQLTDMQWKMEDFENQQLRNNLHILGIQEGAECQYARTFIIKVFKTAFPELISWDLEKEIQRAHRFPMHLKKQRLAGDAHG</sequence>
<accession>A0AAV7PET7</accession>
<reference evidence="1" key="1">
    <citation type="journal article" date="2022" name="bioRxiv">
        <title>Sequencing and chromosome-scale assembly of the giantPleurodeles waltlgenome.</title>
        <authorList>
            <person name="Brown T."/>
            <person name="Elewa A."/>
            <person name="Iarovenko S."/>
            <person name="Subramanian E."/>
            <person name="Araus A.J."/>
            <person name="Petzold A."/>
            <person name="Susuki M."/>
            <person name="Suzuki K.-i.T."/>
            <person name="Hayashi T."/>
            <person name="Toyoda A."/>
            <person name="Oliveira C."/>
            <person name="Osipova E."/>
            <person name="Leigh N.D."/>
            <person name="Simon A."/>
            <person name="Yun M.H."/>
        </authorList>
    </citation>
    <scope>NUCLEOTIDE SEQUENCE</scope>
    <source>
        <strain evidence="1">20211129_DDA</strain>
        <tissue evidence="1">Liver</tissue>
    </source>
</reference>
<dbReference type="Gene3D" id="3.30.70.1820">
    <property type="entry name" value="L1 transposable element, RRM domain"/>
    <property type="match status" value="1"/>
</dbReference>
<proteinExistence type="predicted"/>
<evidence type="ECO:0000313" key="2">
    <source>
        <dbReference type="Proteomes" id="UP001066276"/>
    </source>
</evidence>
<gene>
    <name evidence="1" type="ORF">NDU88_002704</name>
</gene>
<dbReference type="PANTHER" id="PTHR11505">
    <property type="entry name" value="L1 TRANSPOSABLE ELEMENT-RELATED"/>
    <property type="match status" value="1"/>
</dbReference>
<protein>
    <submittedName>
        <fullName evidence="1">Uncharacterized protein</fullName>
    </submittedName>
</protein>
<name>A0AAV7PET7_PLEWA</name>